<organism evidence="1 2">
    <name type="scientific">Sporocytophaga myxococcoides</name>
    <dbReference type="NCBI Taxonomy" id="153721"/>
    <lineage>
        <taxon>Bacteria</taxon>
        <taxon>Pseudomonadati</taxon>
        <taxon>Bacteroidota</taxon>
        <taxon>Cytophagia</taxon>
        <taxon>Cytophagales</taxon>
        <taxon>Cytophagaceae</taxon>
        <taxon>Sporocytophaga</taxon>
    </lineage>
</organism>
<dbReference type="EMBL" id="BBLT01000013">
    <property type="protein sequence ID" value="GAL87536.1"/>
    <property type="molecule type" value="Genomic_DNA"/>
</dbReference>
<evidence type="ECO:0000313" key="2">
    <source>
        <dbReference type="Proteomes" id="UP000030185"/>
    </source>
</evidence>
<evidence type="ECO:0000313" key="1">
    <source>
        <dbReference type="EMBL" id="GAL87536.1"/>
    </source>
</evidence>
<dbReference type="AlphaFoldDB" id="A0A098LKL9"/>
<dbReference type="Proteomes" id="UP000030185">
    <property type="component" value="Unassembled WGS sequence"/>
</dbReference>
<sequence length="52" mass="5624">MDPSLVEQIGFVTIPVTEKGIGLIIVKTVSFSHPLASLILTEYVPAAKPVRF</sequence>
<keyword evidence="2" id="KW-1185">Reference proteome</keyword>
<protein>
    <submittedName>
        <fullName evidence="1">Uncharacterized protein</fullName>
    </submittedName>
</protein>
<comment type="caution">
    <text evidence="1">The sequence shown here is derived from an EMBL/GenBank/DDBJ whole genome shotgun (WGS) entry which is preliminary data.</text>
</comment>
<name>A0A098LKL9_9BACT</name>
<proteinExistence type="predicted"/>
<reference evidence="1 2" key="1">
    <citation type="submission" date="2014-09" db="EMBL/GenBank/DDBJ databases">
        <title>Sporocytophaga myxococcoides PG-01 genome sequencing.</title>
        <authorList>
            <person name="Liu L."/>
            <person name="Gao P.J."/>
            <person name="Chen G.J."/>
            <person name="Wang L.S."/>
        </authorList>
    </citation>
    <scope>NUCLEOTIDE SEQUENCE [LARGE SCALE GENOMIC DNA]</scope>
    <source>
        <strain evidence="1 2">PG-01</strain>
    </source>
</reference>
<gene>
    <name evidence="1" type="ORF">MYP_4766</name>
</gene>
<accession>A0A098LKL9</accession>